<sequence length="315" mass="35706">MSNTKSPKASNEDNTNQSSDHRFIGTQNKTVIDISDDDVRRLTKNGNFINNPVVASVPSDHDLEEGLHDLDEESEDDKPFRIKRTRKNTQTSNSKKNLLNFFDDSTDDNKDEANDDSAGQRTDVRTGVTFWGSYVEQFCEFLTSSFDHGKIIAIIQPAMMKLWDKKMCVQNGYRGTKLFLLNGAEIISTPEFKDIEDFRKRLLENQQTDTSKNAASRISTASKNSTKYEFVGKYPMRNIAEPPIARGVTSAIVGTICAIKEEEGWWYIGCRGCQKKLVKSTTIVDLESETPKKQVGSPTEWYYRKCHINVSSIRT</sequence>
<evidence type="ECO:0000313" key="6">
    <source>
        <dbReference type="Proteomes" id="UP000245207"/>
    </source>
</evidence>
<evidence type="ECO:0000256" key="3">
    <source>
        <dbReference type="SAM" id="MobiDB-lite"/>
    </source>
</evidence>
<dbReference type="Gene3D" id="2.40.50.140">
    <property type="entry name" value="Nucleic acid-binding proteins"/>
    <property type="match status" value="1"/>
</dbReference>
<dbReference type="InterPro" id="IPR012340">
    <property type="entry name" value="NA-bd_OB-fold"/>
</dbReference>
<comment type="caution">
    <text evidence="5">The sequence shown here is derived from an EMBL/GenBank/DDBJ whole genome shotgun (WGS) entry which is preliminary data.</text>
</comment>
<name>A0A2U1NU31_ARTAN</name>
<feature type="compositionally biased region" description="Polar residues" evidence="3">
    <location>
        <begin position="1"/>
        <end position="18"/>
    </location>
</feature>
<feature type="compositionally biased region" description="Polar residues" evidence="3">
    <location>
        <begin position="88"/>
        <end position="97"/>
    </location>
</feature>
<dbReference type="EMBL" id="PKPP01002185">
    <property type="protein sequence ID" value="PWA77043.1"/>
    <property type="molecule type" value="Genomic_DNA"/>
</dbReference>
<organism evidence="5 6">
    <name type="scientific">Artemisia annua</name>
    <name type="common">Sweet wormwood</name>
    <dbReference type="NCBI Taxonomy" id="35608"/>
    <lineage>
        <taxon>Eukaryota</taxon>
        <taxon>Viridiplantae</taxon>
        <taxon>Streptophyta</taxon>
        <taxon>Embryophyta</taxon>
        <taxon>Tracheophyta</taxon>
        <taxon>Spermatophyta</taxon>
        <taxon>Magnoliopsida</taxon>
        <taxon>eudicotyledons</taxon>
        <taxon>Gunneridae</taxon>
        <taxon>Pentapetalae</taxon>
        <taxon>asterids</taxon>
        <taxon>campanulids</taxon>
        <taxon>Asterales</taxon>
        <taxon>Asteraceae</taxon>
        <taxon>Asteroideae</taxon>
        <taxon>Anthemideae</taxon>
        <taxon>Artemisiinae</taxon>
        <taxon>Artemisia</taxon>
    </lineage>
</organism>
<dbReference type="Proteomes" id="UP000245207">
    <property type="component" value="Unassembled WGS sequence"/>
</dbReference>
<accession>A0A2U1NU31</accession>
<proteinExistence type="predicted"/>
<reference evidence="5 6" key="1">
    <citation type="journal article" date="2018" name="Mol. Plant">
        <title>The genome of Artemisia annua provides insight into the evolution of Asteraceae family and artemisinin biosynthesis.</title>
        <authorList>
            <person name="Shen Q."/>
            <person name="Zhang L."/>
            <person name="Liao Z."/>
            <person name="Wang S."/>
            <person name="Yan T."/>
            <person name="Shi P."/>
            <person name="Liu M."/>
            <person name="Fu X."/>
            <person name="Pan Q."/>
            <person name="Wang Y."/>
            <person name="Lv Z."/>
            <person name="Lu X."/>
            <person name="Zhang F."/>
            <person name="Jiang W."/>
            <person name="Ma Y."/>
            <person name="Chen M."/>
            <person name="Hao X."/>
            <person name="Li L."/>
            <person name="Tang Y."/>
            <person name="Lv G."/>
            <person name="Zhou Y."/>
            <person name="Sun X."/>
            <person name="Brodelius P.E."/>
            <person name="Rose J.K.C."/>
            <person name="Tang K."/>
        </authorList>
    </citation>
    <scope>NUCLEOTIDE SEQUENCE [LARGE SCALE GENOMIC DNA]</scope>
    <source>
        <strain evidence="6">cv. Huhao1</strain>
        <tissue evidence="5">Leaf</tissue>
    </source>
</reference>
<evidence type="ECO:0000256" key="1">
    <source>
        <dbReference type="ARBA" id="ARBA00022723"/>
    </source>
</evidence>
<dbReference type="PROSITE" id="PS50064">
    <property type="entry name" value="ZF_PARP_2"/>
    <property type="match status" value="1"/>
</dbReference>
<feature type="region of interest" description="Disordered" evidence="3">
    <location>
        <begin position="69"/>
        <end position="120"/>
    </location>
</feature>
<dbReference type="InterPro" id="IPR001510">
    <property type="entry name" value="Znf_PARP"/>
</dbReference>
<evidence type="ECO:0000256" key="2">
    <source>
        <dbReference type="ARBA" id="ARBA00022833"/>
    </source>
</evidence>
<feature type="region of interest" description="Disordered" evidence="3">
    <location>
        <begin position="1"/>
        <end position="27"/>
    </location>
</feature>
<keyword evidence="1" id="KW-0479">Metal-binding</keyword>
<dbReference type="GO" id="GO:0008270">
    <property type="term" value="F:zinc ion binding"/>
    <property type="evidence" value="ECO:0007669"/>
    <property type="project" value="InterPro"/>
</dbReference>
<keyword evidence="2" id="KW-0862">Zinc</keyword>
<dbReference type="AlphaFoldDB" id="A0A2U1NU31"/>
<evidence type="ECO:0000313" key="5">
    <source>
        <dbReference type="EMBL" id="PWA77043.1"/>
    </source>
</evidence>
<gene>
    <name evidence="5" type="ORF">CTI12_AA079680</name>
</gene>
<protein>
    <submittedName>
        <fullName evidence="5">Nucleic acid-binding, OB-fold protein</fullName>
    </submittedName>
</protein>
<keyword evidence="6" id="KW-1185">Reference proteome</keyword>
<evidence type="ECO:0000259" key="4">
    <source>
        <dbReference type="PROSITE" id="PS50064"/>
    </source>
</evidence>
<dbReference type="GO" id="GO:0003677">
    <property type="term" value="F:DNA binding"/>
    <property type="evidence" value="ECO:0007669"/>
    <property type="project" value="InterPro"/>
</dbReference>
<feature type="domain" description="PARP-type" evidence="4">
    <location>
        <begin position="269"/>
        <end position="315"/>
    </location>
</feature>